<evidence type="ECO:0000256" key="7">
    <source>
        <dbReference type="ARBA" id="ARBA00023242"/>
    </source>
</evidence>
<keyword evidence="9" id="KW-0804">Transcription</keyword>
<dbReference type="EMBL" id="KE561185">
    <property type="protein sequence ID" value="EPZ32092.1"/>
    <property type="molecule type" value="Genomic_DNA"/>
</dbReference>
<keyword evidence="3 9" id="KW-0240">DNA-directed RNA polymerase</keyword>
<dbReference type="CDD" id="cd10507">
    <property type="entry name" value="Zn-ribbon_RPA12"/>
    <property type="match status" value="1"/>
</dbReference>
<evidence type="ECO:0000256" key="5">
    <source>
        <dbReference type="ARBA" id="ARBA00022771"/>
    </source>
</evidence>
<evidence type="ECO:0000256" key="4">
    <source>
        <dbReference type="ARBA" id="ARBA00022723"/>
    </source>
</evidence>
<dbReference type="OrthoDB" id="10056816at2759"/>
<evidence type="ECO:0000256" key="2">
    <source>
        <dbReference type="ARBA" id="ARBA00018784"/>
    </source>
</evidence>
<dbReference type="PANTHER" id="PTHR11239">
    <property type="entry name" value="DNA-DIRECTED RNA POLYMERASE"/>
    <property type="match status" value="1"/>
</dbReference>
<organism evidence="11 12">
    <name type="scientific">Rozella allomycis (strain CSF55)</name>
    <dbReference type="NCBI Taxonomy" id="988480"/>
    <lineage>
        <taxon>Eukaryota</taxon>
        <taxon>Fungi</taxon>
        <taxon>Fungi incertae sedis</taxon>
        <taxon>Cryptomycota</taxon>
        <taxon>Cryptomycota incertae sedis</taxon>
        <taxon>Rozella</taxon>
    </lineage>
</organism>
<dbReference type="SMART" id="SM00440">
    <property type="entry name" value="ZnF_C2C2"/>
    <property type="match status" value="1"/>
</dbReference>
<dbReference type="SUPFAM" id="SSF57783">
    <property type="entry name" value="Zinc beta-ribbon"/>
    <property type="match status" value="1"/>
</dbReference>
<keyword evidence="7" id="KW-0539">Nucleus</keyword>
<dbReference type="GO" id="GO:0005736">
    <property type="term" value="C:RNA polymerase I complex"/>
    <property type="evidence" value="ECO:0007669"/>
    <property type="project" value="EnsemblFungi"/>
</dbReference>
<evidence type="ECO:0000256" key="9">
    <source>
        <dbReference type="RuleBase" id="RU003474"/>
    </source>
</evidence>
<dbReference type="GO" id="GO:0006363">
    <property type="term" value="P:termination of RNA polymerase I transcription"/>
    <property type="evidence" value="ECO:0007669"/>
    <property type="project" value="EnsemblFungi"/>
</dbReference>
<dbReference type="PROSITE" id="PS51133">
    <property type="entry name" value="ZF_TFIIS_2"/>
    <property type="match status" value="1"/>
</dbReference>
<name>A0A075AUC9_ROZAC</name>
<proteinExistence type="inferred from homology"/>
<dbReference type="SMART" id="SM00661">
    <property type="entry name" value="RPOL9"/>
    <property type="match status" value="1"/>
</dbReference>
<dbReference type="GO" id="GO:0061629">
    <property type="term" value="F:RNA polymerase II-specific DNA-binding transcription factor binding"/>
    <property type="evidence" value="ECO:0007669"/>
    <property type="project" value="EnsemblFungi"/>
</dbReference>
<evidence type="ECO:0000313" key="11">
    <source>
        <dbReference type="EMBL" id="EPZ32092.1"/>
    </source>
</evidence>
<dbReference type="Pfam" id="PF02150">
    <property type="entry name" value="Zn_ribbon_RPB9"/>
    <property type="match status" value="1"/>
</dbReference>
<dbReference type="GO" id="GO:0003899">
    <property type="term" value="F:DNA-directed RNA polymerase activity"/>
    <property type="evidence" value="ECO:0007669"/>
    <property type="project" value="EnsemblFungi"/>
</dbReference>
<dbReference type="HOGENOM" id="CLU_093932_1_2_1"/>
<evidence type="ECO:0000256" key="1">
    <source>
        <dbReference type="ARBA" id="ARBA00004604"/>
    </source>
</evidence>
<keyword evidence="4 9" id="KW-0479">Metal-binding</keyword>
<keyword evidence="6" id="KW-0862">Zinc</keyword>
<keyword evidence="5 8" id="KW-0863">Zinc-finger</keyword>
<dbReference type="GO" id="GO:0006361">
    <property type="term" value="P:transcription initiation at RNA polymerase I promoter"/>
    <property type="evidence" value="ECO:0007669"/>
    <property type="project" value="EnsemblFungi"/>
</dbReference>
<dbReference type="InterPro" id="IPR012164">
    <property type="entry name" value="Rpa12/Rpb9/Rpc10/TFS"/>
</dbReference>
<evidence type="ECO:0000256" key="3">
    <source>
        <dbReference type="ARBA" id="ARBA00022478"/>
    </source>
</evidence>
<comment type="subcellular location">
    <subcellularLocation>
        <location evidence="1">Nucleus</location>
        <location evidence="1">Nucleolus</location>
    </subcellularLocation>
</comment>
<dbReference type="OMA" id="IETWART"/>
<evidence type="ECO:0000256" key="6">
    <source>
        <dbReference type="ARBA" id="ARBA00022833"/>
    </source>
</evidence>
<feature type="domain" description="TFIIS-type" evidence="10">
    <location>
        <begin position="68"/>
        <end position="111"/>
    </location>
</feature>
<evidence type="ECO:0000259" key="10">
    <source>
        <dbReference type="PROSITE" id="PS51133"/>
    </source>
</evidence>
<dbReference type="InterPro" id="IPR001529">
    <property type="entry name" value="Zn_ribbon_RPB9"/>
</dbReference>
<dbReference type="AlphaFoldDB" id="A0A075AUC9"/>
<reference evidence="11 12" key="1">
    <citation type="journal article" date="2013" name="Curr. Biol.">
        <title>Shared signatures of parasitism and phylogenomics unite Cryptomycota and microsporidia.</title>
        <authorList>
            <person name="James T.Y."/>
            <person name="Pelin A."/>
            <person name="Bonen L."/>
            <person name="Ahrendt S."/>
            <person name="Sain D."/>
            <person name="Corradi N."/>
            <person name="Stajich J.E."/>
        </authorList>
    </citation>
    <scope>NUCLEOTIDE SEQUENCE [LARGE SCALE GENOMIC DNA]</scope>
    <source>
        <strain evidence="11 12">CSF55</strain>
    </source>
</reference>
<evidence type="ECO:0000313" key="12">
    <source>
        <dbReference type="Proteomes" id="UP000030755"/>
    </source>
</evidence>
<sequence>MTLQFCPECSNLLDYPGDQSHVTCNTCGYIQSAQVFENNEVVHESKRDLFVHLIVKEKEERLEEGATIKEKCPKCGNPEMTFHTMQLRSADEGQTVFYTCPKCAYVHYKITTLDTNTRSIPKGNNINCIYSNKLNSETLKMNLAVI</sequence>
<dbReference type="GO" id="GO:0008270">
    <property type="term" value="F:zinc ion binding"/>
    <property type="evidence" value="ECO:0007669"/>
    <property type="project" value="UniProtKB-KW"/>
</dbReference>
<accession>A0A075AUC9</accession>
<gene>
    <name evidence="11" type="ORF">O9G_003939</name>
</gene>
<dbReference type="Gene3D" id="2.20.25.10">
    <property type="match status" value="1"/>
</dbReference>
<dbReference type="InterPro" id="IPR034004">
    <property type="entry name" value="Zn_ribbon_RPA12_C"/>
</dbReference>
<dbReference type="STRING" id="988480.A0A075AUC9"/>
<comment type="similarity">
    <text evidence="9">Belongs to the archaeal rpoM/eukaryotic RPA12/RPB9/RPC11 RNA polymerase family.</text>
</comment>
<dbReference type="InterPro" id="IPR001222">
    <property type="entry name" value="Znf_TFIIS"/>
</dbReference>
<dbReference type="Proteomes" id="UP000030755">
    <property type="component" value="Unassembled WGS sequence"/>
</dbReference>
<dbReference type="GO" id="GO:0000122">
    <property type="term" value="P:negative regulation of transcription by RNA polymerase II"/>
    <property type="evidence" value="ECO:0007669"/>
    <property type="project" value="EnsemblFungi"/>
</dbReference>
<dbReference type="GO" id="GO:0006362">
    <property type="term" value="P:transcription elongation by RNA polymerase I"/>
    <property type="evidence" value="ECO:0007669"/>
    <property type="project" value="EnsemblFungi"/>
</dbReference>
<evidence type="ECO:0000256" key="8">
    <source>
        <dbReference type="PROSITE-ProRule" id="PRU00472"/>
    </source>
</evidence>
<dbReference type="GO" id="GO:0003676">
    <property type="term" value="F:nucleic acid binding"/>
    <property type="evidence" value="ECO:0007669"/>
    <property type="project" value="InterPro"/>
</dbReference>
<keyword evidence="12" id="KW-1185">Reference proteome</keyword>
<dbReference type="PANTHER" id="PTHR11239:SF14">
    <property type="entry name" value="DNA-DIRECTED RNA POLYMERASE I SUBUNIT RPA12"/>
    <property type="match status" value="1"/>
</dbReference>
<dbReference type="Pfam" id="PF01096">
    <property type="entry name" value="Zn_ribbon_TFIIS"/>
    <property type="match status" value="1"/>
</dbReference>
<protein>
    <recommendedName>
        <fullName evidence="2">DNA-directed RNA polymerase I subunit RPA12</fullName>
    </recommendedName>
</protein>